<keyword evidence="1" id="KW-0472">Membrane</keyword>
<keyword evidence="1" id="KW-1133">Transmembrane helix</keyword>
<dbReference type="InterPro" id="IPR007401">
    <property type="entry name" value="DUF454"/>
</dbReference>
<dbReference type="PANTHER" id="PTHR35813">
    <property type="entry name" value="INNER MEMBRANE PROTEIN YBAN"/>
    <property type="match status" value="1"/>
</dbReference>
<accession>A0A9D7XCV5</accession>
<evidence type="ECO:0000256" key="1">
    <source>
        <dbReference type="SAM" id="Phobius"/>
    </source>
</evidence>
<dbReference type="GO" id="GO:0005886">
    <property type="term" value="C:plasma membrane"/>
    <property type="evidence" value="ECO:0007669"/>
    <property type="project" value="TreeGrafter"/>
</dbReference>
<sequence>MTKPENITLFWNSFGFISVGIGIIGYIIPLMPGLVFFLIAAYCFSRGSRKFLFRLARHKHMGQPIRDFSKKRGITKRHKGILSISVIPAILFSALFVVNALWLKIAIIAVAILVLIIIWSFKTKEPAEIFKN</sequence>
<keyword evidence="1" id="KW-0812">Transmembrane</keyword>
<dbReference type="EMBL" id="JADKFW010000002">
    <property type="protein sequence ID" value="MBK9715945.1"/>
    <property type="molecule type" value="Genomic_DNA"/>
</dbReference>
<name>A0A9D7XCV5_9BACT</name>
<dbReference type="AlphaFoldDB" id="A0A9D7XCV5"/>
<reference evidence="2 3" key="1">
    <citation type="submission" date="2020-10" db="EMBL/GenBank/DDBJ databases">
        <title>Connecting structure to function with the recovery of over 1000 high-quality activated sludge metagenome-assembled genomes encoding full-length rRNA genes using long-read sequencing.</title>
        <authorList>
            <person name="Singleton C.M."/>
            <person name="Petriglieri F."/>
            <person name="Kristensen J.M."/>
            <person name="Kirkegaard R.H."/>
            <person name="Michaelsen T.Y."/>
            <person name="Andersen M.H."/>
            <person name="Karst S.M."/>
            <person name="Dueholm M.S."/>
            <person name="Nielsen P.H."/>
            <person name="Albertsen M."/>
        </authorList>
    </citation>
    <scope>NUCLEOTIDE SEQUENCE [LARGE SCALE GENOMIC DNA]</scope>
    <source>
        <strain evidence="2">Ribe_18-Q3-R11-54_BAT3C.373</strain>
    </source>
</reference>
<organism evidence="2 3">
    <name type="scientific">Candidatus Defluviibacterium haderslevense</name>
    <dbReference type="NCBI Taxonomy" id="2981993"/>
    <lineage>
        <taxon>Bacteria</taxon>
        <taxon>Pseudomonadati</taxon>
        <taxon>Bacteroidota</taxon>
        <taxon>Saprospiria</taxon>
        <taxon>Saprospirales</taxon>
        <taxon>Saprospiraceae</taxon>
        <taxon>Candidatus Defluviibacterium</taxon>
    </lineage>
</organism>
<comment type="caution">
    <text evidence="2">The sequence shown here is derived from an EMBL/GenBank/DDBJ whole genome shotgun (WGS) entry which is preliminary data.</text>
</comment>
<evidence type="ECO:0000313" key="2">
    <source>
        <dbReference type="EMBL" id="MBK9715945.1"/>
    </source>
</evidence>
<dbReference type="Pfam" id="PF04304">
    <property type="entry name" value="DUF454"/>
    <property type="match status" value="1"/>
</dbReference>
<gene>
    <name evidence="2" type="ORF">IPO85_00150</name>
</gene>
<dbReference type="Proteomes" id="UP000808349">
    <property type="component" value="Unassembled WGS sequence"/>
</dbReference>
<evidence type="ECO:0000313" key="3">
    <source>
        <dbReference type="Proteomes" id="UP000808349"/>
    </source>
</evidence>
<feature type="transmembrane region" description="Helical" evidence="1">
    <location>
        <begin position="14"/>
        <end position="44"/>
    </location>
</feature>
<feature type="transmembrane region" description="Helical" evidence="1">
    <location>
        <begin position="103"/>
        <end position="121"/>
    </location>
</feature>
<protein>
    <submittedName>
        <fullName evidence="2">YbaN family protein</fullName>
    </submittedName>
</protein>
<proteinExistence type="predicted"/>
<dbReference type="PANTHER" id="PTHR35813:SF1">
    <property type="entry name" value="INNER MEMBRANE PROTEIN YBAN"/>
    <property type="match status" value="1"/>
</dbReference>
<feature type="transmembrane region" description="Helical" evidence="1">
    <location>
        <begin position="80"/>
        <end position="97"/>
    </location>
</feature>